<evidence type="ECO:0000313" key="3">
    <source>
        <dbReference type="EMBL" id="MBP5857075.1"/>
    </source>
</evidence>
<gene>
    <name evidence="3" type="ORF">KAJ83_08645</name>
</gene>
<comment type="caution">
    <text evidence="3">The sequence shown here is derived from an EMBL/GenBank/DDBJ whole genome shotgun (WGS) entry which is preliminary data.</text>
</comment>
<sequence length="254" mass="28714">MTATGPAKLSALVVAHNEEAQLAQCLDTLTFADELVVVLDKCTDGSKAIAESRADRIVEGSWDIEGARRNAGREACAHDWILELDADERVTPDLAEEIRAALSQHDDGYFLIPFDNYVGDRLVRHGWGAAWGVSAAARLSRKDSKRWGMERVHPGLELTGPERRLQHRILHYVDRDISDMIRRLDRYTTAKARDLRDNPDGVGFARNVRRIFSRFYKCYVGRKGYKEGKYGFLIALFAGLYPILSYLKATLEDE</sequence>
<proteinExistence type="inferred from homology"/>
<dbReference type="PANTHER" id="PTHR43630">
    <property type="entry name" value="POLY-BETA-1,6-N-ACETYL-D-GLUCOSAMINE SYNTHASE"/>
    <property type="match status" value="1"/>
</dbReference>
<dbReference type="InterPro" id="IPR029044">
    <property type="entry name" value="Nucleotide-diphossugar_trans"/>
</dbReference>
<dbReference type="Proteomes" id="UP000672602">
    <property type="component" value="Unassembled WGS sequence"/>
</dbReference>
<comment type="similarity">
    <text evidence="1">Belongs to the glycosyltransferase 2 family. WaaE/KdtX subfamily.</text>
</comment>
<name>A0A8J7RYS8_9PROT</name>
<reference evidence="3" key="1">
    <citation type="submission" date="2021-04" db="EMBL/GenBank/DDBJ databases">
        <authorList>
            <person name="Zhang D.-C."/>
        </authorList>
    </citation>
    <scope>NUCLEOTIDE SEQUENCE</scope>
    <source>
        <strain evidence="3">CGMCC 1.15697</strain>
    </source>
</reference>
<accession>A0A8J7RYS8</accession>
<keyword evidence="4" id="KW-1185">Reference proteome</keyword>
<dbReference type="CDD" id="cd02511">
    <property type="entry name" value="Beta4Glucosyltransferase"/>
    <property type="match status" value="1"/>
</dbReference>
<dbReference type="EMBL" id="JAGMWN010000003">
    <property type="protein sequence ID" value="MBP5857075.1"/>
    <property type="molecule type" value="Genomic_DNA"/>
</dbReference>
<evidence type="ECO:0000259" key="2">
    <source>
        <dbReference type="Pfam" id="PF00535"/>
    </source>
</evidence>
<dbReference type="Gene3D" id="3.90.550.10">
    <property type="entry name" value="Spore Coat Polysaccharide Biosynthesis Protein SpsA, Chain A"/>
    <property type="match status" value="1"/>
</dbReference>
<dbReference type="SUPFAM" id="SSF53448">
    <property type="entry name" value="Nucleotide-diphospho-sugar transferases"/>
    <property type="match status" value="1"/>
</dbReference>
<organism evidence="3 4">
    <name type="scientific">Marivibrio halodurans</name>
    <dbReference type="NCBI Taxonomy" id="2039722"/>
    <lineage>
        <taxon>Bacteria</taxon>
        <taxon>Pseudomonadati</taxon>
        <taxon>Pseudomonadota</taxon>
        <taxon>Alphaproteobacteria</taxon>
        <taxon>Rhodospirillales</taxon>
        <taxon>Rhodospirillaceae</taxon>
        <taxon>Marivibrio</taxon>
    </lineage>
</organism>
<dbReference type="AlphaFoldDB" id="A0A8J7RYS8"/>
<evidence type="ECO:0000256" key="1">
    <source>
        <dbReference type="ARBA" id="ARBA00038494"/>
    </source>
</evidence>
<dbReference type="InterPro" id="IPR001173">
    <property type="entry name" value="Glyco_trans_2-like"/>
</dbReference>
<evidence type="ECO:0000313" key="4">
    <source>
        <dbReference type="Proteomes" id="UP000672602"/>
    </source>
</evidence>
<feature type="domain" description="Glycosyltransferase 2-like" evidence="2">
    <location>
        <begin position="10"/>
        <end position="121"/>
    </location>
</feature>
<dbReference type="RefSeq" id="WP_210681639.1">
    <property type="nucleotide sequence ID" value="NZ_JAGMWN010000003.1"/>
</dbReference>
<protein>
    <submittedName>
        <fullName evidence="3">Glycosyltransferase family 2 protein</fullName>
    </submittedName>
</protein>
<dbReference type="Pfam" id="PF00535">
    <property type="entry name" value="Glycos_transf_2"/>
    <property type="match status" value="1"/>
</dbReference>
<dbReference type="PANTHER" id="PTHR43630:SF2">
    <property type="entry name" value="GLYCOSYLTRANSFERASE"/>
    <property type="match status" value="1"/>
</dbReference>